<feature type="domain" description="HTH deoR-type" evidence="3">
    <location>
        <begin position="2"/>
        <end position="61"/>
    </location>
</feature>
<sequence>MKIERLYAITVYLLNHGRTSANELAKYFEVSVRTIQRDIDSLCLAGIPIISVTGATGGYEISSQFKLDKHLATSNDYSYILTALKGLVSATNDQNAKHTLEKISHIFNNNNMNIILDFSVLREGEQATLQTLQTAIAQKRMVDFIYTNNNNETRVHSVEPIAVLYRWYAWYLLAYSKIKNDYRTYKFVRMRDIKITDIPFTKEHDTPESILKKSDKTDCRQYIDVVVKCKEKARARVQEYLKGSVIETLPDGNTFMKLTVVENEQFWLGTLLSLGDDVEVIAPKEIRKRLFKVASKIISLYK</sequence>
<dbReference type="InterPro" id="IPR028349">
    <property type="entry name" value="PafC-like"/>
</dbReference>
<dbReference type="InterPro" id="IPR026881">
    <property type="entry name" value="WYL_dom"/>
</dbReference>
<geneLocation type="plasmid" evidence="4">
    <name>pJIR4150</name>
</geneLocation>
<evidence type="ECO:0000256" key="1">
    <source>
        <dbReference type="ARBA" id="ARBA00023015"/>
    </source>
</evidence>
<dbReference type="Pfam" id="PF13280">
    <property type="entry name" value="WYL"/>
    <property type="match status" value="1"/>
</dbReference>
<dbReference type="PROSITE" id="PS52050">
    <property type="entry name" value="WYL"/>
    <property type="match status" value="1"/>
</dbReference>
<dbReference type="PIRSF" id="PIRSF016838">
    <property type="entry name" value="PafC"/>
    <property type="match status" value="1"/>
</dbReference>
<dbReference type="SUPFAM" id="SSF46785">
    <property type="entry name" value="Winged helix' DNA-binding domain"/>
    <property type="match status" value="1"/>
</dbReference>
<dbReference type="PROSITE" id="PS51000">
    <property type="entry name" value="HTH_DEOR_2"/>
    <property type="match status" value="1"/>
</dbReference>
<dbReference type="Pfam" id="PF08279">
    <property type="entry name" value="HTH_11"/>
    <property type="match status" value="1"/>
</dbReference>
<proteinExistence type="predicted"/>
<reference evidence="4" key="2">
    <citation type="submission" date="2015-09" db="EMBL/GenBank/DDBJ databases">
        <title>Functional analysis of a bacitracin resistant determinant located on ICECp1, a novel Tn916-like element from a conjugative plasmid in Clostridium perfringens.</title>
        <authorList>
            <person name="Han X."/>
            <person name="Du X.-D."/>
            <person name="Southey L."/>
            <person name="Bulach D.M."/>
            <person name="Seemann T."/>
            <person name="Yan X.-X."/>
            <person name="Bannam T.L."/>
            <person name="Rood J.I."/>
        </authorList>
    </citation>
    <scope>NUCLEOTIDE SEQUENCE [LARGE SCALE GENOMIC DNA]</scope>
    <source>
        <strain evidence="4">JIR12708</strain>
        <plasmid evidence="4">pJIR4150</plasmid>
    </source>
</reference>
<dbReference type="Pfam" id="PF25583">
    <property type="entry name" value="WCX"/>
    <property type="match status" value="1"/>
</dbReference>
<dbReference type="InterPro" id="IPR001034">
    <property type="entry name" value="DeoR_HTH"/>
</dbReference>
<evidence type="ECO:0000259" key="3">
    <source>
        <dbReference type="PROSITE" id="PS51000"/>
    </source>
</evidence>
<evidence type="ECO:0000313" key="4">
    <source>
        <dbReference type="EMBL" id="CRG98323.1"/>
    </source>
</evidence>
<dbReference type="EMBL" id="LN835295">
    <property type="protein sequence ID" value="CRG98323.1"/>
    <property type="molecule type" value="Genomic_DNA"/>
</dbReference>
<dbReference type="AlphaFoldDB" id="A0A0K2Y4H3"/>
<name>A0A0K2Y4H3_CLOPF</name>
<keyword evidence="1" id="KW-0805">Transcription regulation</keyword>
<organism evidence="4">
    <name type="scientific">Clostridium perfringens</name>
    <dbReference type="NCBI Taxonomy" id="1502"/>
    <lineage>
        <taxon>Bacteria</taxon>
        <taxon>Bacillati</taxon>
        <taxon>Bacillota</taxon>
        <taxon>Clostridia</taxon>
        <taxon>Eubacteriales</taxon>
        <taxon>Clostridiaceae</taxon>
        <taxon>Clostridium</taxon>
    </lineage>
</organism>
<dbReference type="Gene3D" id="1.10.10.10">
    <property type="entry name" value="Winged helix-like DNA-binding domain superfamily/Winged helix DNA-binding domain"/>
    <property type="match status" value="1"/>
</dbReference>
<dbReference type="PANTHER" id="PTHR34580">
    <property type="match status" value="1"/>
</dbReference>
<dbReference type="InterPro" id="IPR036388">
    <property type="entry name" value="WH-like_DNA-bd_sf"/>
</dbReference>
<dbReference type="RefSeq" id="WP_110015914.1">
    <property type="nucleotide sequence ID" value="NZ_CATNZR010000028.1"/>
</dbReference>
<dbReference type="GO" id="GO:0003700">
    <property type="term" value="F:DNA-binding transcription factor activity"/>
    <property type="evidence" value="ECO:0007669"/>
    <property type="project" value="InterPro"/>
</dbReference>
<accession>A0A0K2Y4H3</accession>
<dbReference type="InterPro" id="IPR057727">
    <property type="entry name" value="WCX_dom"/>
</dbReference>
<dbReference type="InterPro" id="IPR013196">
    <property type="entry name" value="HTH_11"/>
</dbReference>
<dbReference type="InterPro" id="IPR051534">
    <property type="entry name" value="CBASS_pafABC_assoc_protein"/>
</dbReference>
<reference evidence="4" key="1">
    <citation type="submission" date="2015-03" db="EMBL/GenBank/DDBJ databases">
        <authorList>
            <person name="Murphy D."/>
        </authorList>
    </citation>
    <scope>NUCLEOTIDE SEQUENCE</scope>
    <source>
        <strain evidence="4">JIR12708</strain>
        <plasmid evidence="4">pJIR4150</plasmid>
    </source>
</reference>
<keyword evidence="2" id="KW-0804">Transcription</keyword>
<dbReference type="PANTHER" id="PTHR34580:SF1">
    <property type="entry name" value="PROTEIN PAFC"/>
    <property type="match status" value="1"/>
</dbReference>
<keyword evidence="4" id="KW-0614">Plasmid</keyword>
<dbReference type="InterPro" id="IPR036390">
    <property type="entry name" value="WH_DNA-bd_sf"/>
</dbReference>
<protein>
    <submittedName>
        <fullName evidence="4">Transcriptional regulator protein</fullName>
    </submittedName>
</protein>
<evidence type="ECO:0000256" key="2">
    <source>
        <dbReference type="ARBA" id="ARBA00023163"/>
    </source>
</evidence>